<dbReference type="Proteomes" id="UP000315133">
    <property type="component" value="Unassembled WGS sequence"/>
</dbReference>
<feature type="transmembrane region" description="Helical" evidence="1">
    <location>
        <begin position="52"/>
        <end position="76"/>
    </location>
</feature>
<accession>A0A543KP66</accession>
<dbReference type="InterPro" id="IPR005182">
    <property type="entry name" value="YdbS-like_PH"/>
</dbReference>
<comment type="caution">
    <text evidence="3">The sequence shown here is derived from an EMBL/GenBank/DDBJ whole genome shotgun (WGS) entry which is preliminary data.</text>
</comment>
<evidence type="ECO:0000259" key="2">
    <source>
        <dbReference type="Pfam" id="PF03703"/>
    </source>
</evidence>
<feature type="transmembrane region" description="Helical" evidence="1">
    <location>
        <begin position="24"/>
        <end position="46"/>
    </location>
</feature>
<evidence type="ECO:0000256" key="1">
    <source>
        <dbReference type="SAM" id="Phobius"/>
    </source>
</evidence>
<dbReference type="PANTHER" id="PTHR37938">
    <property type="entry name" value="BLL0215 PROTEIN"/>
    <property type="match status" value="1"/>
</dbReference>
<organism evidence="3 4">
    <name type="scientific">Ornithinimicrobium humiphilum</name>
    <dbReference type="NCBI Taxonomy" id="125288"/>
    <lineage>
        <taxon>Bacteria</taxon>
        <taxon>Bacillati</taxon>
        <taxon>Actinomycetota</taxon>
        <taxon>Actinomycetes</taxon>
        <taxon>Micrococcales</taxon>
        <taxon>Ornithinimicrobiaceae</taxon>
        <taxon>Ornithinimicrobium</taxon>
    </lineage>
</organism>
<evidence type="ECO:0000313" key="3">
    <source>
        <dbReference type="EMBL" id="TQM96858.1"/>
    </source>
</evidence>
<protein>
    <submittedName>
        <fullName evidence="3">PH (Pleckstrin Homology) domain-containing protein</fullName>
    </submittedName>
</protein>
<dbReference type="RefSeq" id="WP_141818415.1">
    <property type="nucleotide sequence ID" value="NZ_BAAAIL010000004.1"/>
</dbReference>
<name>A0A543KP66_9MICO</name>
<keyword evidence="1" id="KW-0812">Transmembrane</keyword>
<proteinExistence type="predicted"/>
<dbReference type="OrthoDB" id="4350422at2"/>
<keyword evidence="4" id="KW-1185">Reference proteome</keyword>
<reference evidence="3 4" key="1">
    <citation type="submission" date="2019-06" db="EMBL/GenBank/DDBJ databases">
        <title>Sequencing the genomes of 1000 actinobacteria strains.</title>
        <authorList>
            <person name="Klenk H.-P."/>
        </authorList>
    </citation>
    <scope>NUCLEOTIDE SEQUENCE [LARGE SCALE GENOMIC DNA]</scope>
    <source>
        <strain evidence="3 4">DSM 12362</strain>
    </source>
</reference>
<sequence length="180" mass="20311">MGLKDEHLTAGEQVVMRLRTHPKALVGAALWALVLVLVLTVLWWFLRDSDAYVLTMWIAGAVALVLAAWLVGVPVLRWSTESFTVTTRRVSHRYGVLTRRGRDIPLHRINDISLEKDLLDRLLGCGTLVVSDATEKAGMVLHDVPRVEQVHVRLQELLYSYDDGSDDGEWPPNEPPRRRG</sequence>
<dbReference type="Pfam" id="PF03703">
    <property type="entry name" value="bPH_2"/>
    <property type="match status" value="1"/>
</dbReference>
<keyword evidence="1" id="KW-0472">Membrane</keyword>
<dbReference type="EMBL" id="VFPU01000001">
    <property type="protein sequence ID" value="TQM96858.1"/>
    <property type="molecule type" value="Genomic_DNA"/>
</dbReference>
<keyword evidence="1" id="KW-1133">Transmembrane helix</keyword>
<dbReference type="AlphaFoldDB" id="A0A543KP66"/>
<evidence type="ECO:0000313" key="4">
    <source>
        <dbReference type="Proteomes" id="UP000315133"/>
    </source>
</evidence>
<dbReference type="PANTHER" id="PTHR37938:SF1">
    <property type="entry name" value="BLL0215 PROTEIN"/>
    <property type="match status" value="1"/>
</dbReference>
<gene>
    <name evidence="3" type="ORF">FB476_1751</name>
</gene>
<feature type="domain" description="YdbS-like PH" evidence="2">
    <location>
        <begin position="80"/>
        <end position="150"/>
    </location>
</feature>